<dbReference type="InterPro" id="IPR001747">
    <property type="entry name" value="Vitellogenin_N"/>
</dbReference>
<dbReference type="PANTHER" id="PTHR23345">
    <property type="entry name" value="VITELLOGENIN-RELATED"/>
    <property type="match status" value="1"/>
</dbReference>
<dbReference type="InterPro" id="IPR001846">
    <property type="entry name" value="VWF_type-D"/>
</dbReference>
<feature type="region of interest" description="Disordered" evidence="6">
    <location>
        <begin position="196"/>
        <end position="229"/>
    </location>
</feature>
<organism evidence="10">
    <name type="scientific">Scylla paramamosain</name>
    <name type="common">Mud crab</name>
    <dbReference type="NCBI Taxonomy" id="85552"/>
    <lineage>
        <taxon>Eukaryota</taxon>
        <taxon>Metazoa</taxon>
        <taxon>Ecdysozoa</taxon>
        <taxon>Arthropoda</taxon>
        <taxon>Crustacea</taxon>
        <taxon>Multicrustacea</taxon>
        <taxon>Malacostraca</taxon>
        <taxon>Eumalacostraca</taxon>
        <taxon>Eucarida</taxon>
        <taxon>Decapoda</taxon>
        <taxon>Pleocyemata</taxon>
        <taxon>Brachyura</taxon>
        <taxon>Eubrachyura</taxon>
        <taxon>Portunoidea</taxon>
        <taxon>Portunidae</taxon>
        <taxon>Portuninae</taxon>
        <taxon>Scylla</taxon>
    </lineage>
</organism>
<accession>A0A3G1VUM8</accession>
<dbReference type="PANTHER" id="PTHR23345:SF15">
    <property type="entry name" value="VITELLOGENIN 1-RELATED"/>
    <property type="match status" value="1"/>
</dbReference>
<evidence type="ECO:0000259" key="9">
    <source>
        <dbReference type="PROSITE" id="PS51233"/>
    </source>
</evidence>
<feature type="domain" description="Vitellogenin" evidence="8">
    <location>
        <begin position="19"/>
        <end position="726"/>
    </location>
</feature>
<evidence type="ECO:0000259" key="8">
    <source>
        <dbReference type="PROSITE" id="PS51211"/>
    </source>
</evidence>
<feature type="chain" id="PRO_5018247847" evidence="7">
    <location>
        <begin position="19"/>
        <end position="1537"/>
    </location>
</feature>
<evidence type="ECO:0000256" key="5">
    <source>
        <dbReference type="PROSITE-ProRule" id="PRU00557"/>
    </source>
</evidence>
<dbReference type="Pfam" id="PF00094">
    <property type="entry name" value="VWD"/>
    <property type="match status" value="1"/>
</dbReference>
<evidence type="ECO:0000256" key="4">
    <source>
        <dbReference type="ARBA" id="ARBA00023180"/>
    </source>
</evidence>
<dbReference type="SMART" id="SM00216">
    <property type="entry name" value="VWD"/>
    <property type="match status" value="1"/>
</dbReference>
<feature type="domain" description="VWFD" evidence="9">
    <location>
        <begin position="1360"/>
        <end position="1528"/>
    </location>
</feature>
<dbReference type="InterPro" id="IPR050733">
    <property type="entry name" value="Vitellogenin/Apolipophorin"/>
</dbReference>
<dbReference type="InterPro" id="IPR015819">
    <property type="entry name" value="Lipid_transp_b-sht_shell"/>
</dbReference>
<dbReference type="Gene3D" id="2.30.230.10">
    <property type="entry name" value="Lipovitellin, beta-sheet shell regions, chain A"/>
    <property type="match status" value="1"/>
</dbReference>
<evidence type="ECO:0000313" key="10">
    <source>
        <dbReference type="EMBL" id="AYK27566.1"/>
    </source>
</evidence>
<evidence type="ECO:0000256" key="7">
    <source>
        <dbReference type="SAM" id="SignalP"/>
    </source>
</evidence>
<keyword evidence="4" id="KW-0325">Glycoprotein</keyword>
<dbReference type="SUPFAM" id="SSF56968">
    <property type="entry name" value="Lipovitellin-phosvitin complex, beta-sheet shell regions"/>
    <property type="match status" value="1"/>
</dbReference>
<keyword evidence="1 7" id="KW-0732">Signal</keyword>
<dbReference type="GO" id="GO:0005319">
    <property type="term" value="F:lipid transporter activity"/>
    <property type="evidence" value="ECO:0007669"/>
    <property type="project" value="InterPro"/>
</dbReference>
<dbReference type="PROSITE" id="PS51233">
    <property type="entry name" value="VWFD"/>
    <property type="match status" value="1"/>
</dbReference>
<dbReference type="PROSITE" id="PS51211">
    <property type="entry name" value="VITELLOGENIN"/>
    <property type="match status" value="1"/>
</dbReference>
<evidence type="ECO:0000256" key="2">
    <source>
        <dbReference type="ARBA" id="ARBA00022761"/>
    </source>
</evidence>
<dbReference type="SMART" id="SM00638">
    <property type="entry name" value="LPD_N"/>
    <property type="match status" value="1"/>
</dbReference>
<feature type="compositionally biased region" description="Basic residues" evidence="6">
    <location>
        <begin position="207"/>
        <end position="220"/>
    </location>
</feature>
<dbReference type="Gene3D" id="1.25.10.20">
    <property type="entry name" value="Vitellinogen, superhelical"/>
    <property type="match status" value="1"/>
</dbReference>
<keyword evidence="3" id="KW-1015">Disulfide bond</keyword>
<feature type="signal peptide" evidence="7">
    <location>
        <begin position="1"/>
        <end position="18"/>
    </location>
</feature>
<dbReference type="EMBL" id="MG668645">
    <property type="protein sequence ID" value="AYK27566.1"/>
    <property type="molecule type" value="mRNA"/>
</dbReference>
<proteinExistence type="evidence at transcript level"/>
<evidence type="ECO:0000256" key="1">
    <source>
        <dbReference type="ARBA" id="ARBA00022729"/>
    </source>
</evidence>
<dbReference type="InterPro" id="IPR011030">
    <property type="entry name" value="Lipovitellin_superhlx_dom"/>
</dbReference>
<sequence length="1537" mass="172808">MILLLSLLLGTLLQESQGLHTNLQYQYDYTGTISTWLPNDPTQSSGAALRAVVALQLSGNGDILVKINDIEVGERNGKDACSRFRQEGFPYREMDPEDAALLQTPFLVHVNASQVSYMEVPPEPAWVNNIRRGIINTIPLVVLTGQHPSRLSFGLKEETMIGSCFNWYSMLKLTGHQAKVESKKLEEGIEVDVQREGRAASLTAPKGKGKKTGGRKKSPGKTRPPSAPLTVAPIQDTLWILTRSLDDQQCKDKHFTMKINGNKESVERTQRSSEGTFVIRGEGAVVRLERAEVEGNIMIHTGKCDDEFIWTASKQTLQLTSVQEVEEVFSISYEAERRALSFSVAEGPRSTIKEKLLGLSPAAQQVEDNMAGVLEDLSIIRRNMKGEDAPEFLKVFQRLVERMTILSWTEIQDIISRLAVSTRDKYIIYQAVITSGRDEVLIPILEQMKNDQSSEYLLQFLLLQSPLTPVRNPALLPAMLEVVTKIGDNPNAALSLLNIAKLANRYCLNSETGNLCDPGCDTDFILTEFLPMLSRNLYDHEKWKRIVMVQAVCALGSPYSIPYLQPIIQGANNEDIDERINAISCLTNDHLPKTAIEMVFDSLMPLMKNPTEFPEIRSMAFIVLTTWEPSLSWWEEVAISTWKEKSPQVVSVISSTLITLSEGSDSRSKSAKKVVHLAKHPHDSEGEPINKSVYLYMDEFTRNCQVRPKMKLAWLISTKSIFPSSIYWQLQIVTTMGTIQEEKGLIFTNILQDAYKNIHTEIHSRKENYEDQEVFNEIYAELTEELELVLDNNEEEQHFLFGLLLEPLSLLGVSDLWYTGGNILWILMEHTEDRLPVHLRMAELMLAFPSDLGLPIVVKHEEDIAFMLSVTGERKETVEANYNHRNVLKANTLVPWSHGMAVGVGFETSFDVNVMLTVNLNIRDGTKVVVLTISPEQKAKIISLSNVMYTSMTKLYHVVDSVLTSEETDSTTLGRRVIWNRRPKEGTDLLLPDTGLHLKLRWTCDLEHSSYFTKVIKKVFLMQTIYQNFEYMLLVDLENSRTKSVTFTFSFDKKERDDGFPEQVTDYDGQITQDLSDLDLFSQVPQSPSQTSGFDDFGEGANEAVFDRQQQHSSSFNNYVGRMQEMIMPSGTLYTAIMTVEPENSTKKYDVAVTLASTEGNVDEKGSKKIHVVFMESPTQGSLGDTHMTCLDVKVETPFVLPLVPKELLSDTDLTATFLVSLYAGGHCDGPAVMKMQGMFGVSPAAVQNIQSTEEDTCVGDFLMKGRLTYDQVIAAVTWTQDFRHLFKAVEALTLNQLQSLSTANVKSEGDRPGNELIVQAVLKEEEWNVTVTRPEVTSVFLVPDVLYLSPYDTFDSFEKVCHVTSDSVQTYDGLTYAFQGPSCWVTATIYSDSKLDMVSNEAYNDLQIAVQVRFTDQWEVRLTAPSYAAVIDVTRSDILVNDEPLIGYNEKFVVHRLQNSMMIKIGMVLIRVGDTVDMMVSDLYYGAVRGICGNYDGEPLNDMMGPTGCLSALYTLAIHPRLEYQCSYRLQKVYPS</sequence>
<evidence type="ECO:0000256" key="3">
    <source>
        <dbReference type="ARBA" id="ARBA00023157"/>
    </source>
</evidence>
<reference evidence="10" key="1">
    <citation type="submission" date="2017-12" db="EMBL/GenBank/DDBJ databases">
        <authorList>
            <person name="Zhang D."/>
            <person name="Li S."/>
        </authorList>
    </citation>
    <scope>NUCLEOTIDE SEQUENCE</scope>
</reference>
<comment type="caution">
    <text evidence="5">Lacks conserved residue(s) required for the propagation of feature annotation.</text>
</comment>
<keyword evidence="2" id="KW-0758">Storage protein</keyword>
<dbReference type="SUPFAM" id="SSF48431">
    <property type="entry name" value="Lipovitellin-phosvitin complex, superhelical domain"/>
    <property type="match status" value="1"/>
</dbReference>
<protein>
    <submittedName>
        <fullName evidence="10">Clotting protein</fullName>
    </submittedName>
</protein>
<dbReference type="InterPro" id="IPR015816">
    <property type="entry name" value="Vitellinogen_b-sht_N"/>
</dbReference>
<name>A0A3G1VUM8_SCYPA</name>
<evidence type="ECO:0000256" key="6">
    <source>
        <dbReference type="SAM" id="MobiDB-lite"/>
    </source>
</evidence>
<dbReference type="Pfam" id="PF01347">
    <property type="entry name" value="Vitellogenin_N"/>
    <property type="match status" value="1"/>
</dbReference>